<dbReference type="InterPro" id="IPR003598">
    <property type="entry name" value="Ig_sub2"/>
</dbReference>
<evidence type="ECO:0000259" key="13">
    <source>
        <dbReference type="PROSITE" id="PS50853"/>
    </source>
</evidence>
<evidence type="ECO:0000256" key="4">
    <source>
        <dbReference type="ARBA" id="ARBA00022737"/>
    </source>
</evidence>
<keyword evidence="8" id="KW-1015">Disulfide bond</keyword>
<evidence type="ECO:0000256" key="6">
    <source>
        <dbReference type="ARBA" id="ARBA00022989"/>
    </source>
</evidence>
<dbReference type="Pfam" id="PF00041">
    <property type="entry name" value="fn3"/>
    <property type="match status" value="2"/>
</dbReference>
<feature type="domain" description="Fibronectin type-III" evidence="13">
    <location>
        <begin position="221"/>
        <end position="316"/>
    </location>
</feature>
<dbReference type="InterPro" id="IPR003599">
    <property type="entry name" value="Ig_sub"/>
</dbReference>
<dbReference type="GO" id="GO:0030154">
    <property type="term" value="P:cell differentiation"/>
    <property type="evidence" value="ECO:0007669"/>
    <property type="project" value="UniProtKB-ARBA"/>
</dbReference>
<feature type="region of interest" description="Disordered" evidence="10">
    <location>
        <begin position="902"/>
        <end position="927"/>
    </location>
</feature>
<feature type="domain" description="Ig-like" evidence="12">
    <location>
        <begin position="80"/>
        <end position="212"/>
    </location>
</feature>
<feature type="region of interest" description="Disordered" evidence="10">
    <location>
        <begin position="842"/>
        <end position="870"/>
    </location>
</feature>
<keyword evidence="4" id="KW-0677">Repeat</keyword>
<keyword evidence="6 11" id="KW-1133">Transmembrane helix</keyword>
<evidence type="ECO:0000256" key="1">
    <source>
        <dbReference type="ARBA" id="ARBA00004167"/>
    </source>
</evidence>
<evidence type="ECO:0000256" key="5">
    <source>
        <dbReference type="ARBA" id="ARBA00022889"/>
    </source>
</evidence>
<dbReference type="SMART" id="SM00408">
    <property type="entry name" value="IGc2"/>
    <property type="match status" value="2"/>
</dbReference>
<dbReference type="Gene3D" id="2.60.40.10">
    <property type="entry name" value="Immunoglobulins"/>
    <property type="match status" value="7"/>
</dbReference>
<dbReference type="Pfam" id="PF25059">
    <property type="entry name" value="FN3_DSCAM-DSCAML_C"/>
    <property type="match status" value="1"/>
</dbReference>
<evidence type="ECO:0000256" key="3">
    <source>
        <dbReference type="ARBA" id="ARBA00022729"/>
    </source>
</evidence>
<evidence type="ECO:0000256" key="9">
    <source>
        <dbReference type="ARBA" id="ARBA00023319"/>
    </source>
</evidence>
<keyword evidence="7 11" id="KW-0472">Membrane</keyword>
<evidence type="ECO:0000256" key="8">
    <source>
        <dbReference type="ARBA" id="ARBA00023157"/>
    </source>
</evidence>
<feature type="transmembrane region" description="Helical" evidence="11">
    <location>
        <begin position="630"/>
        <end position="651"/>
    </location>
</feature>
<dbReference type="InterPro" id="IPR007110">
    <property type="entry name" value="Ig-like_dom"/>
</dbReference>
<feature type="domain" description="Fibronectin type-III" evidence="13">
    <location>
        <begin position="321"/>
        <end position="426"/>
    </location>
</feature>
<feature type="compositionally biased region" description="Basic residues" evidence="10">
    <location>
        <begin position="859"/>
        <end position="869"/>
    </location>
</feature>
<keyword evidence="3" id="KW-0732">Signal</keyword>
<dbReference type="InterPro" id="IPR056754">
    <property type="entry name" value="DSCAM/DSCAML_C"/>
</dbReference>
<dbReference type="InterPro" id="IPR036116">
    <property type="entry name" value="FN3_sf"/>
</dbReference>
<accession>A0A9P0H2L1</accession>
<name>A0A9P0H2L1_NEZVI</name>
<dbReference type="SUPFAM" id="SSF49265">
    <property type="entry name" value="Fibronectin type III"/>
    <property type="match status" value="3"/>
</dbReference>
<keyword evidence="9" id="KW-0393">Immunoglobulin domain</keyword>
<dbReference type="AlphaFoldDB" id="A0A9P0H2L1"/>
<dbReference type="InterPro" id="IPR036179">
    <property type="entry name" value="Ig-like_dom_sf"/>
</dbReference>
<dbReference type="SMART" id="SM00060">
    <property type="entry name" value="FN3"/>
    <property type="match status" value="3"/>
</dbReference>
<feature type="domain" description="Fibronectin type-III" evidence="13">
    <location>
        <begin position="509"/>
        <end position="608"/>
    </location>
</feature>
<sequence>MRAAISCQVLEGDLPLSFKWQRNNKDDLGIGVVVRRLDEYSTSLVIDKIESSHSANYTCIAQNIAGSESFTVPFTVNVLPRWTIEPSDTNVVLGFDVMLDCQAEGYPEPTIVWKKAVAPAYFQQKSKQVYVEKDGQAHLKCTALGDNPIKISWKLGSQRIGEDVDSRYSVREQLLDEGMVSELGISHVFRHDTGVLNCIANNAYGNDEMSIHLIVQETPEIPKNVRVIDQQSRTLQLSWTQPYVGNTPITSYAIQYKPISEPWDVQPSKVVVPGTQTVATIANLHPATSYHFRILAENKLGFSDPSEIIQVTTQEEEPNGAPRKIHLEARSSTEIYVSWEAPPRETWNGNLLGYYVGYTESLTEMSVTVPSQHSNIKTVEPGSQYGGQTILDNLSMFTTYLISVQAFNSRGAGPNSQFFTATTKEGAPTMPPVNVGCSTASETSLDVWWEPPPLDGRNGYLQGYKVNYCPAEDWYVPPHPPLLHVVKADVNSLHLKWINEGNIEIPILAPVKPNSSQWLAVNSTAITLWLDAWGDGGCSILYYVIEYRQESRSDWILTSNHVPPTERTYTISELRPGTRYFLKIMVYNNAGSNQGVYNATTLGEDGSPVLPKIISVPEHNITSVYSGTKAVLPIAVILVILTCILISWVYFRKRKEENQFVLGESSSVAQLQNQHNRDQQYAVQGVQLPTMSLDSSSYKPDSSDYMEDVCPYATFQLSKPPYTESTFSGNIYSGPYHSVRGSFVYHDLPSGTETYKCRHLKEPEYTKVRRKGVRLRDSLLESQESDNLGSTDSEVKKILTLHLPISEYDTHGSDSEEGGLRGPSNQDLVTFRHSMSRDVINVTEESSSSSERSPTGLRKQCHHNRKLKSKMQNSMKKLVKTDSMYGTSKKETSFTFNERIKPPTRFLDGTHGECENPGSRRGSRSVQYRLSRESSFQIDV</sequence>
<organism evidence="14 15">
    <name type="scientific">Nezara viridula</name>
    <name type="common">Southern green stink bug</name>
    <name type="synonym">Cimex viridulus</name>
    <dbReference type="NCBI Taxonomy" id="85310"/>
    <lineage>
        <taxon>Eukaryota</taxon>
        <taxon>Metazoa</taxon>
        <taxon>Ecdysozoa</taxon>
        <taxon>Arthropoda</taxon>
        <taxon>Hexapoda</taxon>
        <taxon>Insecta</taxon>
        <taxon>Pterygota</taxon>
        <taxon>Neoptera</taxon>
        <taxon>Paraneoptera</taxon>
        <taxon>Hemiptera</taxon>
        <taxon>Heteroptera</taxon>
        <taxon>Panheteroptera</taxon>
        <taxon>Pentatomomorpha</taxon>
        <taxon>Pentatomoidea</taxon>
        <taxon>Pentatomidae</taxon>
        <taxon>Pentatominae</taxon>
        <taxon>Nezara</taxon>
    </lineage>
</organism>
<evidence type="ECO:0000313" key="15">
    <source>
        <dbReference type="Proteomes" id="UP001152798"/>
    </source>
</evidence>
<reference evidence="14" key="1">
    <citation type="submission" date="2022-01" db="EMBL/GenBank/DDBJ databases">
        <authorList>
            <person name="King R."/>
        </authorList>
    </citation>
    <scope>NUCLEOTIDE SEQUENCE</scope>
</reference>
<dbReference type="InterPro" id="IPR013098">
    <property type="entry name" value="Ig_I-set"/>
</dbReference>
<comment type="subcellular location">
    <subcellularLocation>
        <location evidence="1">Membrane</location>
        <topology evidence="1">Single-pass membrane protein</topology>
    </subcellularLocation>
</comment>
<protein>
    <recommendedName>
        <fullName evidence="16">Down syndrome cell adhesion molecule-like protein Dscam2</fullName>
    </recommendedName>
</protein>
<dbReference type="CDD" id="cd00063">
    <property type="entry name" value="FN3"/>
    <property type="match status" value="3"/>
</dbReference>
<keyword evidence="2 11" id="KW-0812">Transmembrane</keyword>
<dbReference type="PROSITE" id="PS50835">
    <property type="entry name" value="IG_LIKE"/>
    <property type="match status" value="2"/>
</dbReference>
<dbReference type="PRINTS" id="PR00014">
    <property type="entry name" value="FNTYPEIII"/>
</dbReference>
<evidence type="ECO:0000256" key="2">
    <source>
        <dbReference type="ARBA" id="ARBA00022692"/>
    </source>
</evidence>
<evidence type="ECO:0000259" key="12">
    <source>
        <dbReference type="PROSITE" id="PS50835"/>
    </source>
</evidence>
<keyword evidence="5" id="KW-0130">Cell adhesion</keyword>
<dbReference type="PANTHER" id="PTHR44170:SF6">
    <property type="entry name" value="CONTACTIN"/>
    <property type="match status" value="1"/>
</dbReference>
<evidence type="ECO:0000256" key="7">
    <source>
        <dbReference type="ARBA" id="ARBA00023136"/>
    </source>
</evidence>
<evidence type="ECO:0000256" key="10">
    <source>
        <dbReference type="SAM" id="MobiDB-lite"/>
    </source>
</evidence>
<dbReference type="PANTHER" id="PTHR44170">
    <property type="entry name" value="PROTEIN SIDEKICK"/>
    <property type="match status" value="1"/>
</dbReference>
<dbReference type="PROSITE" id="PS50853">
    <property type="entry name" value="FN3"/>
    <property type="match status" value="3"/>
</dbReference>
<evidence type="ECO:0000313" key="14">
    <source>
        <dbReference type="EMBL" id="CAH1392866.1"/>
    </source>
</evidence>
<gene>
    <name evidence="14" type="ORF">NEZAVI_LOCUS3622</name>
</gene>
<dbReference type="Pfam" id="PF07679">
    <property type="entry name" value="I-set"/>
    <property type="match status" value="1"/>
</dbReference>
<dbReference type="SMART" id="SM00409">
    <property type="entry name" value="IG"/>
    <property type="match status" value="2"/>
</dbReference>
<keyword evidence="15" id="KW-1185">Reference proteome</keyword>
<feature type="compositionally biased region" description="Low complexity" evidence="10">
    <location>
        <begin position="844"/>
        <end position="853"/>
    </location>
</feature>
<dbReference type="InterPro" id="IPR003961">
    <property type="entry name" value="FN3_dom"/>
</dbReference>
<dbReference type="GO" id="GO:0098609">
    <property type="term" value="P:cell-cell adhesion"/>
    <property type="evidence" value="ECO:0007669"/>
    <property type="project" value="TreeGrafter"/>
</dbReference>
<dbReference type="OrthoDB" id="5982258at2759"/>
<dbReference type="GO" id="GO:0005886">
    <property type="term" value="C:plasma membrane"/>
    <property type="evidence" value="ECO:0007669"/>
    <property type="project" value="UniProtKB-SubCell"/>
</dbReference>
<evidence type="ECO:0000256" key="11">
    <source>
        <dbReference type="SAM" id="Phobius"/>
    </source>
</evidence>
<dbReference type="SUPFAM" id="SSF48726">
    <property type="entry name" value="Immunoglobulin"/>
    <property type="match status" value="3"/>
</dbReference>
<dbReference type="InterPro" id="IPR013783">
    <property type="entry name" value="Ig-like_fold"/>
</dbReference>
<proteinExistence type="predicted"/>
<dbReference type="Pfam" id="PF13927">
    <property type="entry name" value="Ig_3"/>
    <property type="match status" value="1"/>
</dbReference>
<dbReference type="GO" id="GO:0009653">
    <property type="term" value="P:anatomical structure morphogenesis"/>
    <property type="evidence" value="ECO:0007669"/>
    <property type="project" value="UniProtKB-ARBA"/>
</dbReference>
<dbReference type="EMBL" id="OV725078">
    <property type="protein sequence ID" value="CAH1392866.1"/>
    <property type="molecule type" value="Genomic_DNA"/>
</dbReference>
<feature type="domain" description="Ig-like" evidence="12">
    <location>
        <begin position="1"/>
        <end position="77"/>
    </location>
</feature>
<dbReference type="FunFam" id="2.60.40.10:FF:000028">
    <property type="entry name" value="Neuronal cell adhesion molecule"/>
    <property type="match status" value="1"/>
</dbReference>
<evidence type="ECO:0008006" key="16">
    <source>
        <dbReference type="Google" id="ProtNLM"/>
    </source>
</evidence>
<dbReference type="Proteomes" id="UP001152798">
    <property type="component" value="Chromosome 2"/>
</dbReference>